<dbReference type="RefSeq" id="WP_253964020.1">
    <property type="nucleotide sequence ID" value="NZ_JALHBS010000046.1"/>
</dbReference>
<keyword evidence="2" id="KW-1185">Reference proteome</keyword>
<reference evidence="1" key="1">
    <citation type="submission" date="2022-03" db="EMBL/GenBank/DDBJ databases">
        <title>Aurantimonas Liuensis sp. Nov., isolated from the hadal seawater of the Mariana Trench.</title>
        <authorList>
            <person name="Liu R."/>
        </authorList>
    </citation>
    <scope>NUCLEOTIDE SEQUENCE</scope>
    <source>
        <strain evidence="1">LRZ36</strain>
    </source>
</reference>
<dbReference type="AlphaFoldDB" id="A0A9X2H7V3"/>
<organism evidence="1 2">
    <name type="scientific">Aurantimonas marianensis</name>
    <dbReference type="NCBI Taxonomy" id="2920428"/>
    <lineage>
        <taxon>Bacteria</taxon>
        <taxon>Pseudomonadati</taxon>
        <taxon>Pseudomonadota</taxon>
        <taxon>Alphaproteobacteria</taxon>
        <taxon>Hyphomicrobiales</taxon>
        <taxon>Aurantimonadaceae</taxon>
        <taxon>Aurantimonas</taxon>
    </lineage>
</organism>
<sequence>MATYVKKSNILRILSIREQVLGVDVFRGFARLCDLSMISRADIYDAKKNPTGTQRDLSPKHAREAYFYVRQEEKAYWPEIFLSARDNSVWSFAPAKNENLGYLEINTDLTSQTGIWISRVDGNHRLHYADGSFDGYPAIEKVVSFSLAVDLTQEEEIKIFRDINNNQRRMNTSHLANIKMRLTDDMQLANRDPALYLANRLSKDEDSPFFDLVYYGGKKDITKFIQLNTLKSGVQYMFSQPTRLSAIEDINAQAKIVKNYFSALKRIEPLAWKEPKKYVMLRGAGLWGICFLGAEVIDRALRKGQYKVDDFVRILRSGKTWDWSNRGDFTGLSGRSGAVRIRDLVVSEFADEESVSLKDLMKEISDDS</sequence>
<gene>
    <name evidence="1" type="ORF">MJ956_08355</name>
</gene>
<comment type="caution">
    <text evidence="1">The sequence shown here is derived from an EMBL/GenBank/DDBJ whole genome shotgun (WGS) entry which is preliminary data.</text>
</comment>
<dbReference type="NCBIfam" id="TIGR03187">
    <property type="entry name" value="DGQHR"/>
    <property type="match status" value="1"/>
</dbReference>
<proteinExistence type="predicted"/>
<dbReference type="Proteomes" id="UP001155220">
    <property type="component" value="Unassembled WGS sequence"/>
</dbReference>
<accession>A0A9X2H7V3</accession>
<name>A0A9X2H7V3_9HYPH</name>
<dbReference type="InterPro" id="IPR017601">
    <property type="entry name" value="DGQHR-contain_dom"/>
</dbReference>
<dbReference type="EMBL" id="JALHBS010000046">
    <property type="protein sequence ID" value="MCP3055160.1"/>
    <property type="molecule type" value="Genomic_DNA"/>
</dbReference>
<dbReference type="InterPro" id="IPR017642">
    <property type="entry name" value="DNA_S_mod_DndB"/>
</dbReference>
<protein>
    <submittedName>
        <fullName evidence="1">DGQHR domain-containing protein</fullName>
    </submittedName>
</protein>
<dbReference type="Pfam" id="PF14072">
    <property type="entry name" value="DndB"/>
    <property type="match status" value="1"/>
</dbReference>
<evidence type="ECO:0000313" key="2">
    <source>
        <dbReference type="Proteomes" id="UP001155220"/>
    </source>
</evidence>
<evidence type="ECO:0000313" key="1">
    <source>
        <dbReference type="EMBL" id="MCP3055160.1"/>
    </source>
</evidence>